<gene>
    <name evidence="2" type="ORF">PVAND_006183</name>
</gene>
<feature type="compositionally biased region" description="Basic and acidic residues" evidence="1">
    <location>
        <begin position="194"/>
        <end position="210"/>
    </location>
</feature>
<feature type="compositionally biased region" description="Polar residues" evidence="1">
    <location>
        <begin position="170"/>
        <end position="183"/>
    </location>
</feature>
<feature type="compositionally biased region" description="Basic and acidic residues" evidence="1">
    <location>
        <begin position="106"/>
        <end position="120"/>
    </location>
</feature>
<feature type="compositionally biased region" description="Polar residues" evidence="1">
    <location>
        <begin position="242"/>
        <end position="258"/>
    </location>
</feature>
<accession>A0A9J6C2C9</accession>
<sequence>MGRVSKKAPETPKAAVEELPTVTQTRARRTPKPNPKYANDAAIIVTKPEYSESNGSTDIEDKLPESKIVKSTKKVISKIPEESKATKTTPAARGRRAASPTAIKKQKIEFDDDEKTKDADEIPINSPTPPPTGRTTRSGKDAKSEIKVGDDSVAIIDVSSIIAKGPPKQPENSPKTPVTTGRTVTRKRQAAEVVEVKEDSPKKKKEEEKPSLITARKSYMPTGKKEEEEETKPEEVKKEATSPANTIKTRRNATQQAQVIEEKKPKLEETKVEPKTTSTAIVKTVAAEPKKLPVVRKEAITKLAPVASTPSLPTKTSIVNTKDIMSRRKSTIVTTTTSPVPAPAPRVLNSMVTPKGAKLSPNVKLAQSDDTDKKVFSIEMSDGSLVEKKPVASPVKVTPSAVKENAIPPKPQPSMLLKNKLESELNRMKASANLMKRQMITPQIRQSPAAVQAQLAARRVTKFESWYVIDVKSQDYHAPIKHIHTYSLIKIGNKIKEIQLPSTKWDYKVTLQKKQMKKQNNNDDDELYTGEVDKSMEAERHTLEPTSILFKRSYKDSNKTIIDRSVMLKQNTYAITMDGKQCQLIGAPNDIKSIEDLEILLKTVDTISPSHSWVESSS</sequence>
<dbReference type="Proteomes" id="UP001107558">
    <property type="component" value="Chromosome 2"/>
</dbReference>
<organism evidence="2 3">
    <name type="scientific">Polypedilum vanderplanki</name>
    <name type="common">Sleeping chironomid midge</name>
    <dbReference type="NCBI Taxonomy" id="319348"/>
    <lineage>
        <taxon>Eukaryota</taxon>
        <taxon>Metazoa</taxon>
        <taxon>Ecdysozoa</taxon>
        <taxon>Arthropoda</taxon>
        <taxon>Hexapoda</taxon>
        <taxon>Insecta</taxon>
        <taxon>Pterygota</taxon>
        <taxon>Neoptera</taxon>
        <taxon>Endopterygota</taxon>
        <taxon>Diptera</taxon>
        <taxon>Nematocera</taxon>
        <taxon>Chironomoidea</taxon>
        <taxon>Chironomidae</taxon>
        <taxon>Chironominae</taxon>
        <taxon>Polypedilum</taxon>
        <taxon>Polypedilum</taxon>
    </lineage>
</organism>
<dbReference type="AlphaFoldDB" id="A0A9J6C2C9"/>
<feature type="compositionally biased region" description="Basic and acidic residues" evidence="1">
    <location>
        <begin position="260"/>
        <end position="274"/>
    </location>
</feature>
<feature type="region of interest" description="Disordered" evidence="1">
    <location>
        <begin position="1"/>
        <end position="277"/>
    </location>
</feature>
<evidence type="ECO:0000313" key="2">
    <source>
        <dbReference type="EMBL" id="KAG5676340.1"/>
    </source>
</evidence>
<reference evidence="2" key="1">
    <citation type="submission" date="2021-03" db="EMBL/GenBank/DDBJ databases">
        <title>Chromosome level genome of the anhydrobiotic midge Polypedilum vanderplanki.</title>
        <authorList>
            <person name="Yoshida Y."/>
            <person name="Kikawada T."/>
            <person name="Gusev O."/>
        </authorList>
    </citation>
    <scope>NUCLEOTIDE SEQUENCE</scope>
    <source>
        <strain evidence="2">NIAS01</strain>
        <tissue evidence="2">Whole body or cell culture</tissue>
    </source>
</reference>
<proteinExistence type="predicted"/>
<keyword evidence="3" id="KW-1185">Reference proteome</keyword>
<dbReference type="OrthoDB" id="7791654at2759"/>
<evidence type="ECO:0000256" key="1">
    <source>
        <dbReference type="SAM" id="MobiDB-lite"/>
    </source>
</evidence>
<evidence type="ECO:0000313" key="3">
    <source>
        <dbReference type="Proteomes" id="UP001107558"/>
    </source>
</evidence>
<feature type="compositionally biased region" description="Basic and acidic residues" evidence="1">
    <location>
        <begin position="138"/>
        <end position="150"/>
    </location>
</feature>
<comment type="caution">
    <text evidence="2">The sequence shown here is derived from an EMBL/GenBank/DDBJ whole genome shotgun (WGS) entry which is preliminary data.</text>
</comment>
<feature type="compositionally biased region" description="Basic and acidic residues" evidence="1">
    <location>
        <begin position="59"/>
        <end position="68"/>
    </location>
</feature>
<name>A0A9J6C2C9_POLVA</name>
<protein>
    <submittedName>
        <fullName evidence="2">Uncharacterized protein</fullName>
    </submittedName>
</protein>
<feature type="compositionally biased region" description="Low complexity" evidence="1">
    <location>
        <begin position="151"/>
        <end position="163"/>
    </location>
</feature>
<dbReference type="EMBL" id="JADBJN010000002">
    <property type="protein sequence ID" value="KAG5676340.1"/>
    <property type="molecule type" value="Genomic_DNA"/>
</dbReference>